<reference evidence="3" key="1">
    <citation type="submission" date="2018-05" db="EMBL/GenBank/DDBJ databases">
        <title>Draft genome of Mucuna pruriens seed.</title>
        <authorList>
            <person name="Nnadi N.E."/>
            <person name="Vos R."/>
            <person name="Hasami M.H."/>
            <person name="Devisetty U.K."/>
            <person name="Aguiy J.C."/>
        </authorList>
    </citation>
    <scope>NUCLEOTIDE SEQUENCE [LARGE SCALE GENOMIC DNA]</scope>
    <source>
        <strain evidence="3">JCA_2017</strain>
    </source>
</reference>
<name>A0A371ESV6_MUCPR</name>
<feature type="signal peptide" evidence="1">
    <location>
        <begin position="1"/>
        <end position="28"/>
    </location>
</feature>
<feature type="domain" description="Reverse transcriptase Ty1/copia-type" evidence="2">
    <location>
        <begin position="167"/>
        <end position="263"/>
    </location>
</feature>
<dbReference type="InterPro" id="IPR013103">
    <property type="entry name" value="RVT_2"/>
</dbReference>
<evidence type="ECO:0000256" key="1">
    <source>
        <dbReference type="SAM" id="SignalP"/>
    </source>
</evidence>
<dbReference type="STRING" id="157652.A0A371ESV6"/>
<keyword evidence="1" id="KW-0732">Signal</keyword>
<dbReference type="Pfam" id="PF07727">
    <property type="entry name" value="RVT_2"/>
    <property type="match status" value="1"/>
</dbReference>
<dbReference type="Proteomes" id="UP000257109">
    <property type="component" value="Unassembled WGS sequence"/>
</dbReference>
<accession>A0A371ESV6</accession>
<protein>
    <recommendedName>
        <fullName evidence="2">Reverse transcriptase Ty1/copia-type domain-containing protein</fullName>
    </recommendedName>
</protein>
<evidence type="ECO:0000259" key="2">
    <source>
        <dbReference type="Pfam" id="PF07727"/>
    </source>
</evidence>
<feature type="non-terminal residue" evidence="3">
    <location>
        <position position="1"/>
    </location>
</feature>
<gene>
    <name evidence="3" type="ORF">CR513_51777</name>
</gene>
<evidence type="ECO:0000313" key="3">
    <source>
        <dbReference type="EMBL" id="RDX69148.1"/>
    </source>
</evidence>
<organism evidence="3 4">
    <name type="scientific">Mucuna pruriens</name>
    <name type="common">Velvet bean</name>
    <name type="synonym">Dolichos pruriens</name>
    <dbReference type="NCBI Taxonomy" id="157652"/>
    <lineage>
        <taxon>Eukaryota</taxon>
        <taxon>Viridiplantae</taxon>
        <taxon>Streptophyta</taxon>
        <taxon>Embryophyta</taxon>
        <taxon>Tracheophyta</taxon>
        <taxon>Spermatophyta</taxon>
        <taxon>Magnoliopsida</taxon>
        <taxon>eudicotyledons</taxon>
        <taxon>Gunneridae</taxon>
        <taxon>Pentapetalae</taxon>
        <taxon>rosids</taxon>
        <taxon>fabids</taxon>
        <taxon>Fabales</taxon>
        <taxon>Fabaceae</taxon>
        <taxon>Papilionoideae</taxon>
        <taxon>50 kb inversion clade</taxon>
        <taxon>NPAAA clade</taxon>
        <taxon>indigoferoid/millettioid clade</taxon>
        <taxon>Phaseoleae</taxon>
        <taxon>Mucuna</taxon>
    </lineage>
</organism>
<keyword evidence="4" id="KW-1185">Reference proteome</keyword>
<sequence>MKFFKENTAMLLNLVSLYLLMLHHPSNFGTMPFPPVYILSTGTSGSLSPPHPDSITYSSPISYYFNPPPISPLSLAPLDSLLTLPSQPRNIHPMQTRAKSNVVQPCIHPTFRYHLTNILLAINRCFGLKKTLMALLTSIRPDLWPKVFIKDLALITMRCLIGFGLVLDVNNAFLNGFLDEDVYMNQPLGFEASNKTLICKLNKTIYALCAWFDRLKSTLFQLGYKASKCDPSLFIQSINSMVVYILVYVDDIIVTSNNLLTLNLSFLGSTQHFL</sequence>
<comment type="caution">
    <text evidence="3">The sequence shown here is derived from an EMBL/GenBank/DDBJ whole genome shotgun (WGS) entry which is preliminary data.</text>
</comment>
<feature type="chain" id="PRO_5016843704" description="Reverse transcriptase Ty1/copia-type domain-containing protein" evidence="1">
    <location>
        <begin position="29"/>
        <end position="274"/>
    </location>
</feature>
<evidence type="ECO:0000313" key="4">
    <source>
        <dbReference type="Proteomes" id="UP000257109"/>
    </source>
</evidence>
<dbReference type="EMBL" id="QJKJ01012239">
    <property type="protein sequence ID" value="RDX69148.1"/>
    <property type="molecule type" value="Genomic_DNA"/>
</dbReference>
<dbReference type="OrthoDB" id="8048545at2759"/>
<dbReference type="AlphaFoldDB" id="A0A371ESV6"/>
<proteinExistence type="predicted"/>